<evidence type="ECO:0000256" key="5">
    <source>
        <dbReference type="ARBA" id="ARBA00022984"/>
    </source>
</evidence>
<proteinExistence type="inferred from homology"/>
<feature type="domain" description="L,D-TPase catalytic" evidence="8">
    <location>
        <begin position="299"/>
        <end position="478"/>
    </location>
</feature>
<evidence type="ECO:0000256" key="1">
    <source>
        <dbReference type="ARBA" id="ARBA00004752"/>
    </source>
</evidence>
<comment type="similarity">
    <text evidence="2">Belongs to the YkuD family.</text>
</comment>
<name>A0A972FRI5_9GAMM</name>
<dbReference type="SUPFAM" id="SSF141523">
    <property type="entry name" value="L,D-transpeptidase catalytic domain-like"/>
    <property type="match status" value="1"/>
</dbReference>
<keyword evidence="6 7" id="KW-0961">Cell wall biogenesis/degradation</keyword>
<dbReference type="InterPro" id="IPR002477">
    <property type="entry name" value="Peptidoglycan-bd-like"/>
</dbReference>
<protein>
    <submittedName>
        <fullName evidence="9">L,D-transpeptidase family protein</fullName>
    </submittedName>
</protein>
<dbReference type="PROSITE" id="PS52029">
    <property type="entry name" value="LD_TPASE"/>
    <property type="match status" value="1"/>
</dbReference>
<dbReference type="Pfam" id="PF03734">
    <property type="entry name" value="YkuD"/>
    <property type="match status" value="1"/>
</dbReference>
<dbReference type="InterPro" id="IPR052905">
    <property type="entry name" value="LD-transpeptidase_YkuD-like"/>
</dbReference>
<comment type="pathway">
    <text evidence="1 7">Cell wall biogenesis; peptidoglycan biosynthesis.</text>
</comment>
<dbReference type="InterPro" id="IPR036365">
    <property type="entry name" value="PGBD-like_sf"/>
</dbReference>
<reference evidence="9" key="1">
    <citation type="submission" date="2020-04" db="EMBL/GenBank/DDBJ databases">
        <title>Description of Shewanella salipaludis sp. nov., isolated from a salt marsh.</title>
        <authorList>
            <person name="Park S."/>
            <person name="Yoon J.-H."/>
        </authorList>
    </citation>
    <scope>NUCLEOTIDE SEQUENCE</scope>
    <source>
        <strain evidence="9">SHSM-M6</strain>
    </source>
</reference>
<dbReference type="CDD" id="cd16913">
    <property type="entry name" value="YkuD_like"/>
    <property type="match status" value="1"/>
</dbReference>
<dbReference type="SUPFAM" id="SSF47090">
    <property type="entry name" value="PGBD-like"/>
    <property type="match status" value="1"/>
</dbReference>
<keyword evidence="4 7" id="KW-0133">Cell shape</keyword>
<dbReference type="GO" id="GO:0016740">
    <property type="term" value="F:transferase activity"/>
    <property type="evidence" value="ECO:0007669"/>
    <property type="project" value="UniProtKB-KW"/>
</dbReference>
<dbReference type="AlphaFoldDB" id="A0A972FRI5"/>
<accession>A0A972FRI5</accession>
<sequence>MDTKTSSVTGISGTLSSRQQARPCRQWLHASPLALSHGKVVGRRCPGLWLALACLLGHCTALAANQAVNAVSSAQETHAAQSLLWFDGNGPKALTSELLSWAEDLGSIPSSSQETRPGVGAAATAELDASYTRLFLTLLNSVARERGLDVPLTPQALRLKASQGQLPSFIKQMLPQPGEVTRLRQMIRRYRDMTRYVWPSLEQLEFKLGQRSPQIAKLRWMLRQLGDLAAAEADAYREAIYEPALVSAIKHFQQRHGLAINGELDGATLQALNTPPEARISQMQANLWRWLELPALPEDYLWINLPAFRLDVIDSAVEVMSMKVIVGKSSTPTPQFTTHLTRFTLNPTWTPPASIIYGELIPKNSREPGYLSSQGFELRKPRANEAQVLPLADMSASQIAGHLSEYQLVQAPGTRNALGKLRFSIPNTNAIYLHDTPVKSLFRKRNRALSHGCIRLEQPQALLKYLLRKNAALNAAVIDNLAAQQHPSDFNLPRPMPVYITYHTTWVDDAGVLQIRPDIYHLDHKG</sequence>
<evidence type="ECO:0000256" key="4">
    <source>
        <dbReference type="ARBA" id="ARBA00022960"/>
    </source>
</evidence>
<dbReference type="Gene3D" id="2.40.440.10">
    <property type="entry name" value="L,D-transpeptidase catalytic domain-like"/>
    <property type="match status" value="1"/>
</dbReference>
<dbReference type="Gene3D" id="1.10.101.10">
    <property type="entry name" value="PGBD-like superfamily/PGBD"/>
    <property type="match status" value="1"/>
</dbReference>
<keyword evidence="5 7" id="KW-0573">Peptidoglycan synthesis</keyword>
<keyword evidence="3" id="KW-0808">Transferase</keyword>
<dbReference type="GO" id="GO:0008360">
    <property type="term" value="P:regulation of cell shape"/>
    <property type="evidence" value="ECO:0007669"/>
    <property type="project" value="UniProtKB-UniRule"/>
</dbReference>
<evidence type="ECO:0000313" key="10">
    <source>
        <dbReference type="Proteomes" id="UP000737113"/>
    </source>
</evidence>
<comment type="caution">
    <text evidence="9">The sequence shown here is derived from an EMBL/GenBank/DDBJ whole genome shotgun (WGS) entry which is preliminary data.</text>
</comment>
<evidence type="ECO:0000256" key="6">
    <source>
        <dbReference type="ARBA" id="ARBA00023316"/>
    </source>
</evidence>
<dbReference type="PANTHER" id="PTHR41533:SF2">
    <property type="entry name" value="BLR7131 PROTEIN"/>
    <property type="match status" value="1"/>
</dbReference>
<dbReference type="PANTHER" id="PTHR41533">
    <property type="entry name" value="L,D-TRANSPEPTIDASE HI_1667-RELATED"/>
    <property type="match status" value="1"/>
</dbReference>
<evidence type="ECO:0000256" key="3">
    <source>
        <dbReference type="ARBA" id="ARBA00022679"/>
    </source>
</evidence>
<evidence type="ECO:0000256" key="7">
    <source>
        <dbReference type="PROSITE-ProRule" id="PRU01373"/>
    </source>
</evidence>
<gene>
    <name evidence="9" type="ORF">HC757_06650</name>
</gene>
<feature type="active site" description="Nucleophile" evidence="7">
    <location>
        <position position="453"/>
    </location>
</feature>
<dbReference type="GO" id="GO:0009252">
    <property type="term" value="P:peptidoglycan biosynthetic process"/>
    <property type="evidence" value="ECO:0007669"/>
    <property type="project" value="UniProtKB-KW"/>
</dbReference>
<evidence type="ECO:0000259" key="8">
    <source>
        <dbReference type="PROSITE" id="PS52029"/>
    </source>
</evidence>
<dbReference type="EMBL" id="JAAXYH010000003">
    <property type="protein sequence ID" value="NMH64848.1"/>
    <property type="molecule type" value="Genomic_DNA"/>
</dbReference>
<dbReference type="InterPro" id="IPR036366">
    <property type="entry name" value="PGBDSf"/>
</dbReference>
<dbReference type="GO" id="GO:0071555">
    <property type="term" value="P:cell wall organization"/>
    <property type="evidence" value="ECO:0007669"/>
    <property type="project" value="UniProtKB-UniRule"/>
</dbReference>
<dbReference type="InterPro" id="IPR005490">
    <property type="entry name" value="LD_TPept_cat_dom"/>
</dbReference>
<dbReference type="InterPro" id="IPR038063">
    <property type="entry name" value="Transpep_catalytic_dom"/>
</dbReference>
<organism evidence="9 10">
    <name type="scientific">Shewanella salipaludis</name>
    <dbReference type="NCBI Taxonomy" id="2723052"/>
    <lineage>
        <taxon>Bacteria</taxon>
        <taxon>Pseudomonadati</taxon>
        <taxon>Pseudomonadota</taxon>
        <taxon>Gammaproteobacteria</taxon>
        <taxon>Alteromonadales</taxon>
        <taxon>Shewanellaceae</taxon>
        <taxon>Shewanella</taxon>
    </lineage>
</organism>
<dbReference type="GO" id="GO:0004180">
    <property type="term" value="F:carboxypeptidase activity"/>
    <property type="evidence" value="ECO:0007669"/>
    <property type="project" value="UniProtKB-ARBA"/>
</dbReference>
<evidence type="ECO:0000313" key="9">
    <source>
        <dbReference type="EMBL" id="NMH64848.1"/>
    </source>
</evidence>
<feature type="active site" description="Proton donor/acceptor" evidence="7">
    <location>
        <position position="434"/>
    </location>
</feature>
<dbReference type="Pfam" id="PF01471">
    <property type="entry name" value="PG_binding_1"/>
    <property type="match status" value="1"/>
</dbReference>
<evidence type="ECO:0000256" key="2">
    <source>
        <dbReference type="ARBA" id="ARBA00005992"/>
    </source>
</evidence>
<dbReference type="RefSeq" id="WP_169563525.1">
    <property type="nucleotide sequence ID" value="NZ_JAAXYH010000003.1"/>
</dbReference>
<dbReference type="Proteomes" id="UP000737113">
    <property type="component" value="Unassembled WGS sequence"/>
</dbReference>
<keyword evidence="10" id="KW-1185">Reference proteome</keyword>